<name>A0A6J0M3Z2_RAPSA</name>
<gene>
    <name evidence="3" type="primary">LOC108838251</name>
</gene>
<dbReference type="Pfam" id="PF13966">
    <property type="entry name" value="zf-RVT"/>
    <property type="match status" value="1"/>
</dbReference>
<proteinExistence type="predicted"/>
<organism evidence="2 3">
    <name type="scientific">Raphanus sativus</name>
    <name type="common">Radish</name>
    <name type="synonym">Raphanus raphanistrum var. sativus</name>
    <dbReference type="NCBI Taxonomy" id="3726"/>
    <lineage>
        <taxon>Eukaryota</taxon>
        <taxon>Viridiplantae</taxon>
        <taxon>Streptophyta</taxon>
        <taxon>Embryophyta</taxon>
        <taxon>Tracheophyta</taxon>
        <taxon>Spermatophyta</taxon>
        <taxon>Magnoliopsida</taxon>
        <taxon>eudicotyledons</taxon>
        <taxon>Gunneridae</taxon>
        <taxon>Pentapetalae</taxon>
        <taxon>rosids</taxon>
        <taxon>malvids</taxon>
        <taxon>Brassicales</taxon>
        <taxon>Brassicaceae</taxon>
        <taxon>Brassiceae</taxon>
        <taxon>Raphanus</taxon>
    </lineage>
</organism>
<protein>
    <submittedName>
        <fullName evidence="3">Uncharacterized protein LOC108838251</fullName>
    </submittedName>
</protein>
<accession>A0A6J0M3Z2</accession>
<dbReference type="Proteomes" id="UP000504610">
    <property type="component" value="Unplaced"/>
</dbReference>
<dbReference type="AlphaFoldDB" id="A0A6J0M3Z2"/>
<dbReference type="PANTHER" id="PTHR33116">
    <property type="entry name" value="REVERSE TRANSCRIPTASE ZINC-BINDING DOMAIN-CONTAINING PROTEIN-RELATED-RELATED"/>
    <property type="match status" value="1"/>
</dbReference>
<feature type="domain" description="Reverse transcriptase zinc-binding" evidence="1">
    <location>
        <begin position="30"/>
        <end position="114"/>
    </location>
</feature>
<evidence type="ECO:0000259" key="1">
    <source>
        <dbReference type="Pfam" id="PF13966"/>
    </source>
</evidence>
<dbReference type="RefSeq" id="XP_018466713.1">
    <property type="nucleotide sequence ID" value="XM_018611211.1"/>
</dbReference>
<dbReference type="OrthoDB" id="1033916at2759"/>
<dbReference type="GeneID" id="108838251"/>
<evidence type="ECO:0000313" key="2">
    <source>
        <dbReference type="Proteomes" id="UP000504610"/>
    </source>
</evidence>
<sequence>MELEPVKERVSGAVEDLSLCICNAGFKSEFSSQETWLLTRSTYAQTDWAKSVWFSQATPKYAFISWLAMLDRLATMDRIVRWSSGVDDTCVLCKSALESRSHLFFECSYSSQLWEHLVLGVVGNLYTTVWTSILDLLKRPERDKRKLFCLRYAFQVAIYVIWRERNKIKHGEKPLPVIVVKKLVDKEVRNKLSLMKSKGCKGMELALQYWFSTRV</sequence>
<dbReference type="PANTHER" id="PTHR33116:SF84">
    <property type="entry name" value="RNA-DIRECTED DNA POLYMERASE"/>
    <property type="match status" value="1"/>
</dbReference>
<keyword evidence="2" id="KW-1185">Reference proteome</keyword>
<dbReference type="KEGG" id="rsz:108838251"/>
<dbReference type="InterPro" id="IPR026960">
    <property type="entry name" value="RVT-Znf"/>
</dbReference>
<reference evidence="3" key="1">
    <citation type="submission" date="2025-08" db="UniProtKB">
        <authorList>
            <consortium name="RefSeq"/>
        </authorList>
    </citation>
    <scope>IDENTIFICATION</scope>
    <source>
        <tissue evidence="3">Leaf</tissue>
    </source>
</reference>
<evidence type="ECO:0000313" key="3">
    <source>
        <dbReference type="RefSeq" id="XP_018466713.1"/>
    </source>
</evidence>